<feature type="region of interest" description="Disordered" evidence="1">
    <location>
        <begin position="19"/>
        <end position="38"/>
    </location>
</feature>
<protein>
    <submittedName>
        <fullName evidence="2">Predicted protein</fullName>
    </submittedName>
</protein>
<dbReference type="Proteomes" id="UP000008142">
    <property type="component" value="Unassembled WGS sequence"/>
</dbReference>
<evidence type="ECO:0000256" key="1">
    <source>
        <dbReference type="SAM" id="MobiDB-lite"/>
    </source>
</evidence>
<evidence type="ECO:0000313" key="2">
    <source>
        <dbReference type="EMBL" id="EGC41365.1"/>
    </source>
</evidence>
<name>F0U5S0_AJEC8</name>
<dbReference type="OrthoDB" id="10586431at2759"/>
<evidence type="ECO:0000313" key="3">
    <source>
        <dbReference type="Proteomes" id="UP000008142"/>
    </source>
</evidence>
<sequence length="139" mass="15047">MAVGRYLSVLTSQLVSGSLAPSGPGKRGKATANRNSSRWGVPSAYRGNPAISALIGLSRISMLMETVPFKAVILFACLILTRLLSPSPPTRTMQPSRNRLDNFKAPVRRMPGDWPLAPTLLTGALSWLRGNAVGYDYYL</sequence>
<organism evidence="3">
    <name type="scientific">Ajellomyces capsulatus (strain H88)</name>
    <name type="common">Darling's disease fungus</name>
    <name type="synonym">Histoplasma capsulatum</name>
    <dbReference type="NCBI Taxonomy" id="544711"/>
    <lineage>
        <taxon>Eukaryota</taxon>
        <taxon>Fungi</taxon>
        <taxon>Dikarya</taxon>
        <taxon>Ascomycota</taxon>
        <taxon>Pezizomycotina</taxon>
        <taxon>Eurotiomycetes</taxon>
        <taxon>Eurotiomycetidae</taxon>
        <taxon>Onygenales</taxon>
        <taxon>Ajellomycetaceae</taxon>
        <taxon>Histoplasma</taxon>
    </lineage>
</organism>
<proteinExistence type="predicted"/>
<accession>F0U5S0</accession>
<gene>
    <name evidence="2" type="ORF">HCEG_00727</name>
</gene>
<dbReference type="AlphaFoldDB" id="F0U5S0"/>
<dbReference type="HOGENOM" id="CLU_1844517_0_0_1"/>
<dbReference type="EMBL" id="DS990636">
    <property type="protein sequence ID" value="EGC41365.1"/>
    <property type="molecule type" value="Genomic_DNA"/>
</dbReference>
<reference evidence="3" key="1">
    <citation type="submission" date="2008-07" db="EMBL/GenBank/DDBJ databases">
        <title>Annotation of Ajellomyces capsulatus strain H88.</title>
        <authorList>
            <person name="Champion M."/>
            <person name="Cuomo C."/>
            <person name="Ma L.-J."/>
            <person name="Henn M.R."/>
            <person name="Sil A."/>
            <person name="Goldman B."/>
            <person name="Young S.K."/>
            <person name="Kodira C.D."/>
            <person name="Zeng Q."/>
            <person name="Koehrsen M."/>
            <person name="Alvarado L."/>
            <person name="Berlin A."/>
            <person name="Borenstein D."/>
            <person name="Chen Z."/>
            <person name="Engels R."/>
            <person name="Freedman E."/>
            <person name="Gellesch M."/>
            <person name="Goldberg J."/>
            <person name="Griggs A."/>
            <person name="Gujja S."/>
            <person name="Heiman D."/>
            <person name="Hepburn T."/>
            <person name="Howarth C."/>
            <person name="Jen D."/>
            <person name="Larson L."/>
            <person name="Lewis B."/>
            <person name="Mehta T."/>
            <person name="Park D."/>
            <person name="Pearson M."/>
            <person name="Roberts A."/>
            <person name="Saif S."/>
            <person name="Shea T."/>
            <person name="Shenoy N."/>
            <person name="Sisk P."/>
            <person name="Stolte C."/>
            <person name="Sykes S."/>
            <person name="Walk T."/>
            <person name="White J."/>
            <person name="Yandava C."/>
            <person name="Klein B."/>
            <person name="McEwen J.G."/>
            <person name="Puccia R."/>
            <person name="Goldman G.H."/>
            <person name="Felipe M.S."/>
            <person name="Nino-Vega G."/>
            <person name="San-Blas G."/>
            <person name="Taylor J."/>
            <person name="Mendoza L."/>
            <person name="Galagan J."/>
            <person name="Nusbaum C."/>
            <person name="Birren B."/>
        </authorList>
    </citation>
    <scope>NUCLEOTIDE SEQUENCE [LARGE SCALE GENOMIC DNA]</scope>
    <source>
        <strain evidence="3">H88</strain>
    </source>
</reference>